<dbReference type="eggNOG" id="ENOG50342PH">
    <property type="taxonomic scope" value="Bacteria"/>
</dbReference>
<feature type="chain" id="PRO_5002771931" description="Lipoprotein" evidence="1">
    <location>
        <begin position="21"/>
        <end position="139"/>
    </location>
</feature>
<dbReference type="HOGENOM" id="CLU_145375_0_0_0"/>
<sequence>MKNFGWLFLASLLLFGAGCATPDSRIQKQQAAFDSWPADVQQKVRAGKVDVGFTPDMVRVALGEPDRVMSRTTDRGQAEGWVYMDKGPKFSFGLGMGTMRGSSAYAGGVTLGDDWRDEEVLRVIFEGGKVSAIETRKSK</sequence>
<proteinExistence type="predicted"/>
<keyword evidence="3" id="KW-1185">Reference proteome</keyword>
<keyword evidence="1" id="KW-0732">Signal</keyword>
<name>B1ZNY1_OPITP</name>
<gene>
    <name evidence="2" type="ordered locus">Oter_4197</name>
</gene>
<dbReference type="Proteomes" id="UP000007013">
    <property type="component" value="Chromosome"/>
</dbReference>
<reference evidence="2 3" key="1">
    <citation type="journal article" date="2011" name="J. Bacteriol.">
        <title>Genome sequence of the verrucomicrobium Opitutus terrae PB90-1, an abundant inhabitant of rice paddy soil ecosystems.</title>
        <authorList>
            <person name="van Passel M.W."/>
            <person name="Kant R."/>
            <person name="Palva A."/>
            <person name="Copeland A."/>
            <person name="Lucas S."/>
            <person name="Lapidus A."/>
            <person name="Glavina del Rio T."/>
            <person name="Pitluck S."/>
            <person name="Goltsman E."/>
            <person name="Clum A."/>
            <person name="Sun H."/>
            <person name="Schmutz J."/>
            <person name="Larimer F.W."/>
            <person name="Land M.L."/>
            <person name="Hauser L."/>
            <person name="Kyrpides N."/>
            <person name="Mikhailova N."/>
            <person name="Richardson P.P."/>
            <person name="Janssen P.H."/>
            <person name="de Vos W.M."/>
            <person name="Smidt H."/>
        </authorList>
    </citation>
    <scope>NUCLEOTIDE SEQUENCE [LARGE SCALE GENOMIC DNA]</scope>
    <source>
        <strain evidence="3">DSM 11246 / JCM 15787 / PB90-1</strain>
    </source>
</reference>
<evidence type="ECO:0000313" key="2">
    <source>
        <dbReference type="EMBL" id="ACB77470.1"/>
    </source>
</evidence>
<accession>B1ZNY1</accession>
<dbReference type="EMBL" id="CP001032">
    <property type="protein sequence ID" value="ACB77470.1"/>
    <property type="molecule type" value="Genomic_DNA"/>
</dbReference>
<dbReference type="PROSITE" id="PS51257">
    <property type="entry name" value="PROKAR_LIPOPROTEIN"/>
    <property type="match status" value="1"/>
</dbReference>
<protein>
    <recommendedName>
        <fullName evidence="4">Lipoprotein</fullName>
    </recommendedName>
</protein>
<evidence type="ECO:0000313" key="3">
    <source>
        <dbReference type="Proteomes" id="UP000007013"/>
    </source>
</evidence>
<evidence type="ECO:0000256" key="1">
    <source>
        <dbReference type="SAM" id="SignalP"/>
    </source>
</evidence>
<dbReference type="KEGG" id="ote:Oter_4197"/>
<organism evidence="2 3">
    <name type="scientific">Opitutus terrae (strain DSM 11246 / JCM 15787 / PB90-1)</name>
    <dbReference type="NCBI Taxonomy" id="452637"/>
    <lineage>
        <taxon>Bacteria</taxon>
        <taxon>Pseudomonadati</taxon>
        <taxon>Verrucomicrobiota</taxon>
        <taxon>Opitutia</taxon>
        <taxon>Opitutales</taxon>
        <taxon>Opitutaceae</taxon>
        <taxon>Opitutus</taxon>
    </lineage>
</organism>
<feature type="signal peptide" evidence="1">
    <location>
        <begin position="1"/>
        <end position="20"/>
    </location>
</feature>
<evidence type="ECO:0008006" key="4">
    <source>
        <dbReference type="Google" id="ProtNLM"/>
    </source>
</evidence>
<dbReference type="OrthoDB" id="196920at2"/>
<dbReference type="RefSeq" id="WP_012376998.1">
    <property type="nucleotide sequence ID" value="NC_010571.1"/>
</dbReference>
<dbReference type="AlphaFoldDB" id="B1ZNY1"/>